<dbReference type="Pfam" id="PF08281">
    <property type="entry name" value="Sigma70_r4_2"/>
    <property type="match status" value="1"/>
</dbReference>
<dbReference type="GO" id="GO:0016987">
    <property type="term" value="F:sigma factor activity"/>
    <property type="evidence" value="ECO:0007669"/>
    <property type="project" value="UniProtKB-KW"/>
</dbReference>
<accession>A0A1F5TLJ2</accession>
<dbReference type="Gene3D" id="1.10.1740.10">
    <property type="match status" value="1"/>
</dbReference>
<dbReference type="InterPro" id="IPR013324">
    <property type="entry name" value="RNA_pol_sigma_r3/r4-like"/>
</dbReference>
<dbReference type="EMBL" id="MFGL01000035">
    <property type="protein sequence ID" value="OGF39822.1"/>
    <property type="molecule type" value="Genomic_DNA"/>
</dbReference>
<dbReference type="AlphaFoldDB" id="A0A1F5TLJ2"/>
<evidence type="ECO:0000259" key="5">
    <source>
        <dbReference type="Pfam" id="PF04542"/>
    </source>
</evidence>
<dbReference type="GO" id="GO:0003677">
    <property type="term" value="F:DNA binding"/>
    <property type="evidence" value="ECO:0007669"/>
    <property type="project" value="InterPro"/>
</dbReference>
<dbReference type="SUPFAM" id="SSF88946">
    <property type="entry name" value="Sigma2 domain of RNA polymerase sigma factors"/>
    <property type="match status" value="1"/>
</dbReference>
<evidence type="ECO:0008006" key="9">
    <source>
        <dbReference type="Google" id="ProtNLM"/>
    </source>
</evidence>
<evidence type="ECO:0000313" key="8">
    <source>
        <dbReference type="Proteomes" id="UP000177939"/>
    </source>
</evidence>
<evidence type="ECO:0000256" key="4">
    <source>
        <dbReference type="ARBA" id="ARBA00023163"/>
    </source>
</evidence>
<protein>
    <recommendedName>
        <fullName evidence="9">RNA polymerase sigma factor</fullName>
    </recommendedName>
</protein>
<dbReference type="InterPro" id="IPR013325">
    <property type="entry name" value="RNA_pol_sigma_r2"/>
</dbReference>
<dbReference type="Proteomes" id="UP000177939">
    <property type="component" value="Unassembled WGS sequence"/>
</dbReference>
<dbReference type="NCBIfam" id="TIGR02937">
    <property type="entry name" value="sigma70-ECF"/>
    <property type="match status" value="1"/>
</dbReference>
<comment type="caution">
    <text evidence="7">The sequence shown here is derived from an EMBL/GenBank/DDBJ whole genome shotgun (WGS) entry which is preliminary data.</text>
</comment>
<feature type="domain" description="RNA polymerase sigma factor 70 region 4 type 2" evidence="6">
    <location>
        <begin position="128"/>
        <end position="181"/>
    </location>
</feature>
<dbReference type="InterPro" id="IPR036388">
    <property type="entry name" value="WH-like_DNA-bd_sf"/>
</dbReference>
<comment type="similarity">
    <text evidence="1">Belongs to the sigma-70 factor family. ECF subfamily.</text>
</comment>
<dbReference type="PANTHER" id="PTHR43133:SF51">
    <property type="entry name" value="RNA POLYMERASE SIGMA FACTOR"/>
    <property type="match status" value="1"/>
</dbReference>
<feature type="domain" description="RNA polymerase sigma-70 region 2" evidence="5">
    <location>
        <begin position="29"/>
        <end position="96"/>
    </location>
</feature>
<name>A0A1F5TLJ2_9BACT</name>
<dbReference type="Pfam" id="PF04542">
    <property type="entry name" value="Sigma70_r2"/>
    <property type="match status" value="1"/>
</dbReference>
<dbReference type="InterPro" id="IPR013249">
    <property type="entry name" value="RNA_pol_sigma70_r4_t2"/>
</dbReference>
<dbReference type="InterPro" id="IPR039425">
    <property type="entry name" value="RNA_pol_sigma-70-like"/>
</dbReference>
<dbReference type="Gene3D" id="1.10.10.10">
    <property type="entry name" value="Winged helix-like DNA-binding domain superfamily/Winged helix DNA-binding domain"/>
    <property type="match status" value="1"/>
</dbReference>
<evidence type="ECO:0000259" key="6">
    <source>
        <dbReference type="Pfam" id="PF08281"/>
    </source>
</evidence>
<dbReference type="InterPro" id="IPR014284">
    <property type="entry name" value="RNA_pol_sigma-70_dom"/>
</dbReference>
<gene>
    <name evidence="7" type="ORF">A2477_04670</name>
</gene>
<evidence type="ECO:0000256" key="2">
    <source>
        <dbReference type="ARBA" id="ARBA00023015"/>
    </source>
</evidence>
<proteinExistence type="inferred from homology"/>
<dbReference type="SUPFAM" id="SSF88659">
    <property type="entry name" value="Sigma3 and sigma4 domains of RNA polymerase sigma factors"/>
    <property type="match status" value="1"/>
</dbReference>
<organism evidence="7 8">
    <name type="scientific">Candidatus Falkowbacteria bacterium RIFOXYC2_FULL_47_12</name>
    <dbReference type="NCBI Taxonomy" id="1798004"/>
    <lineage>
        <taxon>Bacteria</taxon>
        <taxon>Candidatus Falkowiibacteriota</taxon>
    </lineage>
</organism>
<evidence type="ECO:0000256" key="1">
    <source>
        <dbReference type="ARBA" id="ARBA00010641"/>
    </source>
</evidence>
<sequence>MTAIENIDKKSDEELVALTLRDQDFFAYLMRRYETKLLRYIRRISGVSLEEAEDILQDSFIKIYQNLNGFDRSLKFSSWAYRITHNQVISHFRKSQARPQTNAFDTELLETLASDMDSARDIDVKLLRERLEKILEKIDIKYREVLILKYFEEKDYQEISDIMQKPMGTVATLLSRAKRLLKTELTNLNIPYERFN</sequence>
<keyword evidence="2" id="KW-0805">Transcription regulation</keyword>
<dbReference type="PANTHER" id="PTHR43133">
    <property type="entry name" value="RNA POLYMERASE ECF-TYPE SIGMA FACTO"/>
    <property type="match status" value="1"/>
</dbReference>
<dbReference type="InterPro" id="IPR007627">
    <property type="entry name" value="RNA_pol_sigma70_r2"/>
</dbReference>
<dbReference type="CDD" id="cd06171">
    <property type="entry name" value="Sigma70_r4"/>
    <property type="match status" value="1"/>
</dbReference>
<keyword evidence="4" id="KW-0804">Transcription</keyword>
<evidence type="ECO:0000313" key="7">
    <source>
        <dbReference type="EMBL" id="OGF39822.1"/>
    </source>
</evidence>
<keyword evidence="3" id="KW-0731">Sigma factor</keyword>
<dbReference type="GO" id="GO:0006352">
    <property type="term" value="P:DNA-templated transcription initiation"/>
    <property type="evidence" value="ECO:0007669"/>
    <property type="project" value="InterPro"/>
</dbReference>
<reference evidence="7 8" key="1">
    <citation type="journal article" date="2016" name="Nat. Commun.">
        <title>Thousands of microbial genomes shed light on interconnected biogeochemical processes in an aquifer system.</title>
        <authorList>
            <person name="Anantharaman K."/>
            <person name="Brown C.T."/>
            <person name="Hug L.A."/>
            <person name="Sharon I."/>
            <person name="Castelle C.J."/>
            <person name="Probst A.J."/>
            <person name="Thomas B.C."/>
            <person name="Singh A."/>
            <person name="Wilkins M.J."/>
            <person name="Karaoz U."/>
            <person name="Brodie E.L."/>
            <person name="Williams K.H."/>
            <person name="Hubbard S.S."/>
            <person name="Banfield J.F."/>
        </authorList>
    </citation>
    <scope>NUCLEOTIDE SEQUENCE [LARGE SCALE GENOMIC DNA]</scope>
</reference>
<evidence type="ECO:0000256" key="3">
    <source>
        <dbReference type="ARBA" id="ARBA00023082"/>
    </source>
</evidence>